<evidence type="ECO:0000313" key="2">
    <source>
        <dbReference type="EMBL" id="PKA51453.1"/>
    </source>
</evidence>
<keyword evidence="3" id="KW-1185">Reference proteome</keyword>
<dbReference type="AlphaFoldDB" id="A0A2I0A7D3"/>
<name>A0A2I0A7D3_9ASPA</name>
<evidence type="ECO:0000256" key="1">
    <source>
        <dbReference type="SAM" id="SignalP"/>
    </source>
</evidence>
<evidence type="ECO:0000313" key="3">
    <source>
        <dbReference type="Proteomes" id="UP000236161"/>
    </source>
</evidence>
<dbReference type="EMBL" id="KZ452013">
    <property type="protein sequence ID" value="PKA51453.1"/>
    <property type="molecule type" value="Genomic_DNA"/>
</dbReference>
<gene>
    <name evidence="2" type="ORF">AXF42_Ash002818</name>
</gene>
<protein>
    <submittedName>
        <fullName evidence="2">Uncharacterized protein</fullName>
    </submittedName>
</protein>
<dbReference type="Proteomes" id="UP000236161">
    <property type="component" value="Unassembled WGS sequence"/>
</dbReference>
<proteinExistence type="predicted"/>
<feature type="signal peptide" evidence="1">
    <location>
        <begin position="1"/>
        <end position="23"/>
    </location>
</feature>
<reference evidence="2 3" key="1">
    <citation type="journal article" date="2017" name="Nature">
        <title>The Apostasia genome and the evolution of orchids.</title>
        <authorList>
            <person name="Zhang G.Q."/>
            <person name="Liu K.W."/>
            <person name="Li Z."/>
            <person name="Lohaus R."/>
            <person name="Hsiao Y.Y."/>
            <person name="Niu S.C."/>
            <person name="Wang J.Y."/>
            <person name="Lin Y.C."/>
            <person name="Xu Q."/>
            <person name="Chen L.J."/>
            <person name="Yoshida K."/>
            <person name="Fujiwara S."/>
            <person name="Wang Z.W."/>
            <person name="Zhang Y.Q."/>
            <person name="Mitsuda N."/>
            <person name="Wang M."/>
            <person name="Liu G.H."/>
            <person name="Pecoraro L."/>
            <person name="Huang H.X."/>
            <person name="Xiao X.J."/>
            <person name="Lin M."/>
            <person name="Wu X.Y."/>
            <person name="Wu W.L."/>
            <person name="Chen Y.Y."/>
            <person name="Chang S.B."/>
            <person name="Sakamoto S."/>
            <person name="Ohme-Takagi M."/>
            <person name="Yagi M."/>
            <person name="Zeng S.J."/>
            <person name="Shen C.Y."/>
            <person name="Yeh C.M."/>
            <person name="Luo Y.B."/>
            <person name="Tsai W.C."/>
            <person name="Van de Peer Y."/>
            <person name="Liu Z.J."/>
        </authorList>
    </citation>
    <scope>NUCLEOTIDE SEQUENCE [LARGE SCALE GENOMIC DNA]</scope>
    <source>
        <strain evidence="3">cv. Shenzhen</strain>
        <tissue evidence="2">Stem</tissue>
    </source>
</reference>
<keyword evidence="1" id="KW-0732">Signal</keyword>
<feature type="chain" id="PRO_5014112340" evidence="1">
    <location>
        <begin position="24"/>
        <end position="140"/>
    </location>
</feature>
<organism evidence="2 3">
    <name type="scientific">Apostasia shenzhenica</name>
    <dbReference type="NCBI Taxonomy" id="1088818"/>
    <lineage>
        <taxon>Eukaryota</taxon>
        <taxon>Viridiplantae</taxon>
        <taxon>Streptophyta</taxon>
        <taxon>Embryophyta</taxon>
        <taxon>Tracheophyta</taxon>
        <taxon>Spermatophyta</taxon>
        <taxon>Magnoliopsida</taxon>
        <taxon>Liliopsida</taxon>
        <taxon>Asparagales</taxon>
        <taxon>Orchidaceae</taxon>
        <taxon>Apostasioideae</taxon>
        <taxon>Apostasia</taxon>
    </lineage>
</organism>
<accession>A0A2I0A7D3</accession>
<sequence>MATSGHLLPFLLLLLSTAAGAAAASDSSWEVIADAYDNSFVQIVGDLAVTYNALIKGLSFCRTVQASSLRSPGSDVVRYRVGLFATNPGAPAKRLSFMATADVVGSTISGGSVVVKSFKILGFVHSLLPYDGSKVTCYFN</sequence>